<dbReference type="InterPro" id="IPR002068">
    <property type="entry name" value="A-crystallin/Hsp20_dom"/>
</dbReference>
<dbReference type="KEGG" id="cate:C2869_03560"/>
<name>A0A2S0VMW9_9ALTE</name>
<proteinExistence type="inferred from homology"/>
<reference evidence="5 6" key="1">
    <citation type="submission" date="2018-01" db="EMBL/GenBank/DDBJ databases">
        <title>Genome sequence of a Cantenovulum-like bacteria.</title>
        <authorList>
            <person name="Tan W.R."/>
            <person name="Lau N.-S."/>
            <person name="Go F."/>
            <person name="Amirul A.-A.A."/>
        </authorList>
    </citation>
    <scope>NUCLEOTIDE SEQUENCE [LARGE SCALE GENOMIC DNA]</scope>
    <source>
        <strain evidence="5 6">CCB-QB4</strain>
    </source>
</reference>
<protein>
    <submittedName>
        <fullName evidence="5">Heat-shock protein</fullName>
    </submittedName>
</protein>
<evidence type="ECO:0000313" key="5">
    <source>
        <dbReference type="EMBL" id="AWB65568.1"/>
    </source>
</evidence>
<comment type="similarity">
    <text evidence="2 3">Belongs to the small heat shock protein (HSP20) family.</text>
</comment>
<evidence type="ECO:0000256" key="1">
    <source>
        <dbReference type="ARBA" id="ARBA00023016"/>
    </source>
</evidence>
<feature type="domain" description="SHSP" evidence="4">
    <location>
        <begin position="30"/>
        <end position="141"/>
    </location>
</feature>
<dbReference type="RefSeq" id="WP_108601644.1">
    <property type="nucleotide sequence ID" value="NZ_CP026604.1"/>
</dbReference>
<dbReference type="CDD" id="cd06470">
    <property type="entry name" value="ACD_IbpA-B_like"/>
    <property type="match status" value="1"/>
</dbReference>
<gene>
    <name evidence="5" type="ORF">C2869_03560</name>
</gene>
<evidence type="ECO:0000256" key="3">
    <source>
        <dbReference type="RuleBase" id="RU003616"/>
    </source>
</evidence>
<dbReference type="EMBL" id="CP026604">
    <property type="protein sequence ID" value="AWB65568.1"/>
    <property type="molecule type" value="Genomic_DNA"/>
</dbReference>
<dbReference type="Gene3D" id="2.60.40.790">
    <property type="match status" value="1"/>
</dbReference>
<dbReference type="AlphaFoldDB" id="A0A2S0VMW9"/>
<dbReference type="Pfam" id="PF00011">
    <property type="entry name" value="HSP20"/>
    <property type="match status" value="1"/>
</dbReference>
<dbReference type="PANTHER" id="PTHR47062:SF1">
    <property type="entry name" value="SMALL HEAT SHOCK PROTEIN IBPA"/>
    <property type="match status" value="1"/>
</dbReference>
<evidence type="ECO:0000259" key="4">
    <source>
        <dbReference type="PROSITE" id="PS01031"/>
    </source>
</evidence>
<evidence type="ECO:0000256" key="2">
    <source>
        <dbReference type="PROSITE-ProRule" id="PRU00285"/>
    </source>
</evidence>
<dbReference type="Proteomes" id="UP000244441">
    <property type="component" value="Chromosome"/>
</dbReference>
<dbReference type="PANTHER" id="PTHR47062">
    <property type="match status" value="1"/>
</dbReference>
<dbReference type="PROSITE" id="PS01031">
    <property type="entry name" value="SHSP"/>
    <property type="match status" value="1"/>
</dbReference>
<dbReference type="OrthoDB" id="6871152at2"/>
<accession>A0A2S0VMW9</accession>
<keyword evidence="1" id="KW-0346">Stress response</keyword>
<sequence length="151" mass="17051">MNSIDLTPLYRNSVGFDRFANLVDSALNTESVTTAYPPYNIEVLDDNRYAITLAVAGFELSHLDIVVEKNILSVKGKKPETDEKREYLYHGIATRTFERKFHLADFVEVSRADLDKGLLTIELVKEVPEAMKPKMIEINQPAAEAIEHKVA</sequence>
<dbReference type="SUPFAM" id="SSF49764">
    <property type="entry name" value="HSP20-like chaperones"/>
    <property type="match status" value="1"/>
</dbReference>
<evidence type="ECO:0000313" key="6">
    <source>
        <dbReference type="Proteomes" id="UP000244441"/>
    </source>
</evidence>
<dbReference type="InterPro" id="IPR037913">
    <property type="entry name" value="ACD_IbpA/B"/>
</dbReference>
<keyword evidence="6" id="KW-1185">Reference proteome</keyword>
<dbReference type="InterPro" id="IPR008978">
    <property type="entry name" value="HSP20-like_chaperone"/>
</dbReference>
<organism evidence="5 6">
    <name type="scientific">Saccharobesus litoralis</name>
    <dbReference type="NCBI Taxonomy" id="2172099"/>
    <lineage>
        <taxon>Bacteria</taxon>
        <taxon>Pseudomonadati</taxon>
        <taxon>Pseudomonadota</taxon>
        <taxon>Gammaproteobacteria</taxon>
        <taxon>Alteromonadales</taxon>
        <taxon>Alteromonadaceae</taxon>
        <taxon>Saccharobesus</taxon>
    </lineage>
</organism>